<dbReference type="Gene3D" id="3.30.565.10">
    <property type="entry name" value="Histidine kinase-like ATPase, C-terminal domain"/>
    <property type="match status" value="1"/>
</dbReference>
<evidence type="ECO:0000256" key="1">
    <source>
        <dbReference type="ARBA" id="ARBA00000085"/>
    </source>
</evidence>
<feature type="domain" description="PAS" evidence="9">
    <location>
        <begin position="163"/>
        <end position="219"/>
    </location>
</feature>
<dbReference type="InterPro" id="IPR004358">
    <property type="entry name" value="Sig_transdc_His_kin-like_C"/>
</dbReference>
<evidence type="ECO:0000256" key="4">
    <source>
        <dbReference type="ARBA" id="ARBA00022679"/>
    </source>
</evidence>
<name>A0A0F9RNR6_9ZZZZ</name>
<dbReference type="PANTHER" id="PTHR43047">
    <property type="entry name" value="TWO-COMPONENT HISTIDINE PROTEIN KINASE"/>
    <property type="match status" value="1"/>
</dbReference>
<comment type="catalytic activity">
    <reaction evidence="1">
        <text>ATP + protein L-histidine = ADP + protein N-phospho-L-histidine.</text>
        <dbReference type="EC" id="2.7.13.3"/>
    </reaction>
</comment>
<dbReference type="SUPFAM" id="SSF52172">
    <property type="entry name" value="CheY-like"/>
    <property type="match status" value="1"/>
</dbReference>
<dbReference type="InterPro" id="IPR003594">
    <property type="entry name" value="HATPase_dom"/>
</dbReference>
<proteinExistence type="predicted"/>
<sequence length="786" mass="91272">MKLRQRNRVYHLNLIEKGKNLEEKVKILIVDDDKSSQVTLKLIFERKNFEVKTVETGKAALEEIKIKFYNIILLDIKLPDIKGTELIKIIKKENPDIEIVMVTAFASMNTAIQALNDGASAYVTKPLNLEEVFLIISKVVEKQHLMFEKRKIEQALKQNEYRYRSLFENMLEGFALCKMIVDENDEPVDFIYLKINDAFEKLTGLKRAEVIGKKVTEMIPEIKGSEPNLIEIYGKVASTGKETKLEFFFEPLKIWLKVTVYSPEKGYFVAIFDNITEILVAEQELKESEEKFRTIAEQSIMGIAIIQEGIIKYFNEQSATLSGYSVEEINNWKPYEFQKVIHPDNREFVMEQTRKKQSGEKNVVTQHQYRLIQKSGELIWVENYSKTISYMGESADFVMSLNINDKVKAEQDLKESEEKFRTIAEQSFIGIIIIQDGVFIYANESMSRITEYTVKELMDWTPTELFNFVHPDDRDIAKANLKKLLEGVNEIPPYQSYKIITRSGELKWLNVYSKIIQYKNDKAVLSAILDVSDLKEAEKIIQEEVEKLKELDQIKDDLIKRVSHELRTPLTSIYSTSSLLLDVYEKEFSKKTLEFIKIIYDGGERLKRLVNNLIDVYYIESNNLKLEFLPENLCEIIEKCVNELKPILSSRQHEIYLDLTNNVYVDLDYDRFKQVIQNILANAIKYTPPRGKISIQLKDFNNYAEITIKDTGVGFNEQEKEKLFKRFGKIERYGKGMFLDTEGPGLGLYLSKEIVHLHGGEISLKSEGRNKGSSFTIRLYKNKNKN</sequence>
<evidence type="ECO:0000313" key="11">
    <source>
        <dbReference type="EMBL" id="KKN18918.1"/>
    </source>
</evidence>
<dbReference type="InterPro" id="IPR000014">
    <property type="entry name" value="PAS"/>
</dbReference>
<dbReference type="NCBIfam" id="TIGR00229">
    <property type="entry name" value="sensory_box"/>
    <property type="match status" value="3"/>
</dbReference>
<dbReference type="SMART" id="SM00387">
    <property type="entry name" value="HATPase_c"/>
    <property type="match status" value="1"/>
</dbReference>
<evidence type="ECO:0000259" key="10">
    <source>
        <dbReference type="PROSITE" id="PS50113"/>
    </source>
</evidence>
<dbReference type="PROSITE" id="PS50109">
    <property type="entry name" value="HIS_KIN"/>
    <property type="match status" value="1"/>
</dbReference>
<dbReference type="SUPFAM" id="SSF55874">
    <property type="entry name" value="ATPase domain of HSP90 chaperone/DNA topoisomerase II/histidine kinase"/>
    <property type="match status" value="1"/>
</dbReference>
<keyword evidence="4" id="KW-0808">Transferase</keyword>
<evidence type="ECO:0000256" key="6">
    <source>
        <dbReference type="SAM" id="Coils"/>
    </source>
</evidence>
<dbReference type="CDD" id="cd00075">
    <property type="entry name" value="HATPase"/>
    <property type="match status" value="1"/>
</dbReference>
<reference evidence="11" key="1">
    <citation type="journal article" date="2015" name="Nature">
        <title>Complex archaea that bridge the gap between prokaryotes and eukaryotes.</title>
        <authorList>
            <person name="Spang A."/>
            <person name="Saw J.H."/>
            <person name="Jorgensen S.L."/>
            <person name="Zaremba-Niedzwiedzka K."/>
            <person name="Martijn J."/>
            <person name="Lind A.E."/>
            <person name="van Eijk R."/>
            <person name="Schleper C."/>
            <person name="Guy L."/>
            <person name="Ettema T.J."/>
        </authorList>
    </citation>
    <scope>NUCLEOTIDE SEQUENCE</scope>
</reference>
<dbReference type="SMART" id="SM00448">
    <property type="entry name" value="REC"/>
    <property type="match status" value="1"/>
</dbReference>
<dbReference type="Gene3D" id="3.40.50.2300">
    <property type="match status" value="1"/>
</dbReference>
<dbReference type="CDD" id="cd00156">
    <property type="entry name" value="REC"/>
    <property type="match status" value="1"/>
</dbReference>
<evidence type="ECO:0000259" key="7">
    <source>
        <dbReference type="PROSITE" id="PS50109"/>
    </source>
</evidence>
<dbReference type="PROSITE" id="PS50113">
    <property type="entry name" value="PAC"/>
    <property type="match status" value="1"/>
</dbReference>
<dbReference type="InterPro" id="IPR001789">
    <property type="entry name" value="Sig_transdc_resp-reg_receiver"/>
</dbReference>
<organism evidence="11">
    <name type="scientific">marine sediment metagenome</name>
    <dbReference type="NCBI Taxonomy" id="412755"/>
    <lineage>
        <taxon>unclassified sequences</taxon>
        <taxon>metagenomes</taxon>
        <taxon>ecological metagenomes</taxon>
    </lineage>
</organism>
<dbReference type="Pfam" id="PF02518">
    <property type="entry name" value="HATPase_c"/>
    <property type="match status" value="1"/>
</dbReference>
<dbReference type="GO" id="GO:0000155">
    <property type="term" value="F:phosphorelay sensor kinase activity"/>
    <property type="evidence" value="ECO:0007669"/>
    <property type="project" value="InterPro"/>
</dbReference>
<dbReference type="PANTHER" id="PTHR43047:SF72">
    <property type="entry name" value="OSMOSENSING HISTIDINE PROTEIN KINASE SLN1"/>
    <property type="match status" value="1"/>
</dbReference>
<dbReference type="SMART" id="SM00091">
    <property type="entry name" value="PAS"/>
    <property type="match status" value="3"/>
</dbReference>
<dbReference type="Pfam" id="PF00512">
    <property type="entry name" value="HisKA"/>
    <property type="match status" value="1"/>
</dbReference>
<dbReference type="Pfam" id="PF13188">
    <property type="entry name" value="PAS_8"/>
    <property type="match status" value="1"/>
</dbReference>
<dbReference type="PROSITE" id="PS50112">
    <property type="entry name" value="PAS"/>
    <property type="match status" value="3"/>
</dbReference>
<feature type="domain" description="Response regulatory" evidence="8">
    <location>
        <begin position="26"/>
        <end position="140"/>
    </location>
</feature>
<dbReference type="PROSITE" id="PS50110">
    <property type="entry name" value="RESPONSE_REGULATORY"/>
    <property type="match status" value="1"/>
</dbReference>
<dbReference type="FunFam" id="3.30.565.10:FF:000006">
    <property type="entry name" value="Sensor histidine kinase WalK"/>
    <property type="match status" value="1"/>
</dbReference>
<dbReference type="SMART" id="SM00388">
    <property type="entry name" value="HisKA"/>
    <property type="match status" value="1"/>
</dbReference>
<dbReference type="InterPro" id="IPR000700">
    <property type="entry name" value="PAS-assoc_C"/>
</dbReference>
<dbReference type="Gene3D" id="1.10.287.130">
    <property type="match status" value="1"/>
</dbReference>
<evidence type="ECO:0000256" key="3">
    <source>
        <dbReference type="ARBA" id="ARBA00022553"/>
    </source>
</evidence>
<evidence type="ECO:0000256" key="2">
    <source>
        <dbReference type="ARBA" id="ARBA00012438"/>
    </source>
</evidence>
<dbReference type="InterPro" id="IPR036097">
    <property type="entry name" value="HisK_dim/P_sf"/>
</dbReference>
<accession>A0A0F9RNR6</accession>
<dbReference type="EMBL" id="LAZR01003383">
    <property type="protein sequence ID" value="KKN18918.1"/>
    <property type="molecule type" value="Genomic_DNA"/>
</dbReference>
<feature type="coiled-coil region" evidence="6">
    <location>
        <begin position="531"/>
        <end position="561"/>
    </location>
</feature>
<dbReference type="Gene3D" id="3.30.450.20">
    <property type="entry name" value="PAS domain"/>
    <property type="match status" value="3"/>
</dbReference>
<dbReference type="EC" id="2.7.13.3" evidence="2"/>
<dbReference type="InterPro" id="IPR005467">
    <property type="entry name" value="His_kinase_dom"/>
</dbReference>
<dbReference type="Pfam" id="PF00072">
    <property type="entry name" value="Response_reg"/>
    <property type="match status" value="1"/>
</dbReference>
<dbReference type="CDD" id="cd00082">
    <property type="entry name" value="HisKA"/>
    <property type="match status" value="1"/>
</dbReference>
<dbReference type="SUPFAM" id="SSF55785">
    <property type="entry name" value="PYP-like sensor domain (PAS domain)"/>
    <property type="match status" value="3"/>
</dbReference>
<dbReference type="GO" id="GO:0005886">
    <property type="term" value="C:plasma membrane"/>
    <property type="evidence" value="ECO:0007669"/>
    <property type="project" value="TreeGrafter"/>
</dbReference>
<feature type="domain" description="PAS" evidence="9">
    <location>
        <begin position="308"/>
        <end position="360"/>
    </location>
</feature>
<keyword evidence="3" id="KW-0597">Phosphoprotein</keyword>
<dbReference type="CDD" id="cd00130">
    <property type="entry name" value="PAS"/>
    <property type="match status" value="3"/>
</dbReference>
<dbReference type="SUPFAM" id="SSF47384">
    <property type="entry name" value="Homodimeric domain of signal transducing histidine kinase"/>
    <property type="match status" value="1"/>
</dbReference>
<evidence type="ECO:0000256" key="5">
    <source>
        <dbReference type="ARBA" id="ARBA00022777"/>
    </source>
</evidence>
<dbReference type="InterPro" id="IPR035965">
    <property type="entry name" value="PAS-like_dom_sf"/>
</dbReference>
<keyword evidence="5" id="KW-0418">Kinase</keyword>
<dbReference type="GO" id="GO:0009927">
    <property type="term" value="F:histidine phosphotransfer kinase activity"/>
    <property type="evidence" value="ECO:0007669"/>
    <property type="project" value="TreeGrafter"/>
</dbReference>
<dbReference type="InterPro" id="IPR013655">
    <property type="entry name" value="PAS_fold_3"/>
</dbReference>
<dbReference type="Pfam" id="PF08447">
    <property type="entry name" value="PAS_3"/>
    <property type="match status" value="2"/>
</dbReference>
<dbReference type="InterPro" id="IPR003661">
    <property type="entry name" value="HisK_dim/P_dom"/>
</dbReference>
<gene>
    <name evidence="11" type="ORF">LCGC14_0950970</name>
</gene>
<feature type="domain" description="PAC" evidence="10">
    <location>
        <begin position="493"/>
        <end position="543"/>
    </location>
</feature>
<comment type="caution">
    <text evidence="11">The sequence shown here is derived from an EMBL/GenBank/DDBJ whole genome shotgun (WGS) entry which is preliminary data.</text>
</comment>
<dbReference type="InterPro" id="IPR011006">
    <property type="entry name" value="CheY-like_superfamily"/>
</dbReference>
<dbReference type="AlphaFoldDB" id="A0A0F9RNR6"/>
<evidence type="ECO:0000259" key="8">
    <source>
        <dbReference type="PROSITE" id="PS50110"/>
    </source>
</evidence>
<feature type="domain" description="Histidine kinase" evidence="7">
    <location>
        <begin position="561"/>
        <end position="783"/>
    </location>
</feature>
<feature type="domain" description="PAS" evidence="9">
    <location>
        <begin position="436"/>
        <end position="488"/>
    </location>
</feature>
<keyword evidence="6" id="KW-0175">Coiled coil</keyword>
<dbReference type="PRINTS" id="PR00344">
    <property type="entry name" value="BCTRLSENSOR"/>
</dbReference>
<evidence type="ECO:0000259" key="9">
    <source>
        <dbReference type="PROSITE" id="PS50112"/>
    </source>
</evidence>
<protein>
    <recommendedName>
        <fullName evidence="2">histidine kinase</fullName>
        <ecNumber evidence="2">2.7.13.3</ecNumber>
    </recommendedName>
</protein>
<dbReference type="InterPro" id="IPR036890">
    <property type="entry name" value="HATPase_C_sf"/>
</dbReference>